<proteinExistence type="predicted"/>
<protein>
    <submittedName>
        <fullName evidence="4">Uncharacterized protein</fullName>
    </submittedName>
</protein>
<evidence type="ECO:0000256" key="2">
    <source>
        <dbReference type="SAM" id="MobiDB-lite"/>
    </source>
</evidence>
<evidence type="ECO:0000313" key="4">
    <source>
        <dbReference type="EMBL" id="KAF2883355.1"/>
    </source>
</evidence>
<dbReference type="GO" id="GO:0005886">
    <property type="term" value="C:plasma membrane"/>
    <property type="evidence" value="ECO:0007669"/>
    <property type="project" value="TreeGrafter"/>
</dbReference>
<comment type="caution">
    <text evidence="4">The sequence shown here is derived from an EMBL/GenBank/DDBJ whole genome shotgun (WGS) entry which is preliminary data.</text>
</comment>
<keyword evidence="1" id="KW-0175">Coiled coil</keyword>
<organism evidence="4 5">
    <name type="scientific">Ignelater luminosus</name>
    <name type="common">Cucubano</name>
    <name type="synonym">Pyrophorus luminosus</name>
    <dbReference type="NCBI Taxonomy" id="2038154"/>
    <lineage>
        <taxon>Eukaryota</taxon>
        <taxon>Metazoa</taxon>
        <taxon>Ecdysozoa</taxon>
        <taxon>Arthropoda</taxon>
        <taxon>Hexapoda</taxon>
        <taxon>Insecta</taxon>
        <taxon>Pterygota</taxon>
        <taxon>Neoptera</taxon>
        <taxon>Endopterygota</taxon>
        <taxon>Coleoptera</taxon>
        <taxon>Polyphaga</taxon>
        <taxon>Elateriformia</taxon>
        <taxon>Elateroidea</taxon>
        <taxon>Elateridae</taxon>
        <taxon>Agrypninae</taxon>
        <taxon>Pyrophorini</taxon>
        <taxon>Ignelater</taxon>
    </lineage>
</organism>
<keyword evidence="5" id="KW-1185">Reference proteome</keyword>
<dbReference type="Proteomes" id="UP000801492">
    <property type="component" value="Unassembled WGS sequence"/>
</dbReference>
<dbReference type="EMBL" id="VTPC01090436">
    <property type="protein sequence ID" value="KAF2883355.1"/>
    <property type="molecule type" value="Genomic_DNA"/>
</dbReference>
<evidence type="ECO:0000313" key="5">
    <source>
        <dbReference type="Proteomes" id="UP000801492"/>
    </source>
</evidence>
<dbReference type="OrthoDB" id="8190635at2759"/>
<feature type="chain" id="PRO_5035453075" evidence="3">
    <location>
        <begin position="22"/>
        <end position="561"/>
    </location>
</feature>
<feature type="compositionally biased region" description="Polar residues" evidence="2">
    <location>
        <begin position="547"/>
        <end position="561"/>
    </location>
</feature>
<feature type="coiled-coil region" evidence="1">
    <location>
        <begin position="204"/>
        <end position="238"/>
    </location>
</feature>
<name>A0A8K0C9C5_IGNLU</name>
<dbReference type="PANTHER" id="PTHR39960">
    <property type="entry name" value="LD34147P"/>
    <property type="match status" value="1"/>
</dbReference>
<gene>
    <name evidence="4" type="ORF">ILUMI_22857</name>
</gene>
<dbReference type="AlphaFoldDB" id="A0A8K0C9C5"/>
<reference evidence="4" key="1">
    <citation type="submission" date="2019-08" db="EMBL/GenBank/DDBJ databases">
        <title>The genome of the North American firefly Photinus pyralis.</title>
        <authorList>
            <consortium name="Photinus pyralis genome working group"/>
            <person name="Fallon T.R."/>
            <person name="Sander Lower S.E."/>
            <person name="Weng J.-K."/>
        </authorList>
    </citation>
    <scope>NUCLEOTIDE SEQUENCE</scope>
    <source>
        <strain evidence="4">TRF0915ILg1</strain>
        <tissue evidence="4">Whole body</tissue>
    </source>
</reference>
<evidence type="ECO:0000256" key="1">
    <source>
        <dbReference type="SAM" id="Coils"/>
    </source>
</evidence>
<evidence type="ECO:0000256" key="3">
    <source>
        <dbReference type="SAM" id="SignalP"/>
    </source>
</evidence>
<feature type="region of interest" description="Disordered" evidence="2">
    <location>
        <begin position="537"/>
        <end position="561"/>
    </location>
</feature>
<feature type="signal peptide" evidence="3">
    <location>
        <begin position="1"/>
        <end position="21"/>
    </location>
</feature>
<accession>A0A8K0C9C5</accession>
<keyword evidence="3" id="KW-0732">Signal</keyword>
<sequence>MCQWLLVITIIFTINTQLLNAARPVTNEDIRDAILSVVNMIRSTGDKLERHEYRERTLGDQLKKALTTIDKRQRLMDPIKGTLGRLDERLATVETILMQKDERERIQMQKTFDMVEQIHRSLPQLFETLKNDIITSFPKDEAKPNLPPPDTPLKSDLQKLQKEIETKIDTASSNAFKDIEGQLTKIWEENKKNNKLHEHASSNLEDVKRHINNSEQVLEKYENKLAEYNNRIDVLPSNDKAQDDMHVNILQALDVQKSTSEQILADVKAISSKVQKIPESSDIELIRNDTFKSVEELKYEVIHQAGKTISLVDGKYKELQNKTDETNKNLQTSLNQVGEMMEILTGNVATSFEQLRTEVRALGKLEQVMVQTADGVIDTKRRVEYGVHQILLEVGDLIKTHSKETNATINERFDNFELSVLDTENGALANISSKISSEIDQVWRQIGIMHQQMSASTDTLDKLQNQTDSYVNGSVNTMDAMRSKVAQITSRMLEVDDNLNYLLGRLSLITQEFNQIKSGLGQALDEIKDSFNAVQKKLKDAGPGPHQISSNEIDANSTNKK</sequence>
<dbReference type="PANTHER" id="PTHR39960:SF1">
    <property type="entry name" value="LD34147P"/>
    <property type="match status" value="1"/>
</dbReference>